<dbReference type="EMBL" id="CP029354">
    <property type="protein sequence ID" value="AWK88232.1"/>
    <property type="molecule type" value="Genomic_DNA"/>
</dbReference>
<keyword evidence="3" id="KW-1185">Reference proteome</keyword>
<sequence>MLMKSPAPAGQTLDVPLGRIITGLFVIFGTLAFLSLAQNVAAYGFHLINPAHKIWFLDVDEERSLYTWASSMLMGAIGLVNLFVAAEKADESRTAVLQWLILSLAFFAISCDEMLALHEKIGNLFPAEMLTGVLRFAWVLPGGILCLIGLVLYIPFIRGFPGRARVYLIASAVVFLSGAIGLEMVGGMIEEANGVHNLTYRLASTVEETMEGFGLILYLHAVLLYRRQYTDRLSIRY</sequence>
<keyword evidence="1" id="KW-1133">Transmembrane helix</keyword>
<feature type="transmembrane region" description="Helical" evidence="1">
    <location>
        <begin position="209"/>
        <end position="226"/>
    </location>
</feature>
<keyword evidence="1" id="KW-0812">Transmembrane</keyword>
<dbReference type="AlphaFoldDB" id="A0A2S2CUP8"/>
<feature type="transmembrane region" description="Helical" evidence="1">
    <location>
        <begin position="136"/>
        <end position="154"/>
    </location>
</feature>
<reference evidence="3" key="1">
    <citation type="submission" date="2018-05" db="EMBL/GenBank/DDBJ databases">
        <title>Azospirillum thermophila sp. nov., a novel isolated from hot spring.</title>
        <authorList>
            <person name="Zhao Z."/>
        </authorList>
    </citation>
    <scope>NUCLEOTIDE SEQUENCE [LARGE SCALE GENOMIC DNA]</scope>
    <source>
        <strain evidence="3">CFH 70021</strain>
    </source>
</reference>
<organism evidence="2 3">
    <name type="scientific">Azospirillum thermophilum</name>
    <dbReference type="NCBI Taxonomy" id="2202148"/>
    <lineage>
        <taxon>Bacteria</taxon>
        <taxon>Pseudomonadati</taxon>
        <taxon>Pseudomonadota</taxon>
        <taxon>Alphaproteobacteria</taxon>
        <taxon>Rhodospirillales</taxon>
        <taxon>Azospirillaceae</taxon>
        <taxon>Azospirillum</taxon>
    </lineage>
</organism>
<feature type="transmembrane region" description="Helical" evidence="1">
    <location>
        <begin position="20"/>
        <end position="45"/>
    </location>
</feature>
<dbReference type="KEGG" id="azz:DEW08_19200"/>
<evidence type="ECO:0000256" key="1">
    <source>
        <dbReference type="SAM" id="Phobius"/>
    </source>
</evidence>
<proteinExistence type="predicted"/>
<name>A0A2S2CUP8_9PROT</name>
<feature type="transmembrane region" description="Helical" evidence="1">
    <location>
        <begin position="96"/>
        <end position="116"/>
    </location>
</feature>
<accession>A0A2S2CUP8</accession>
<feature type="transmembrane region" description="Helical" evidence="1">
    <location>
        <begin position="65"/>
        <end position="84"/>
    </location>
</feature>
<evidence type="ECO:0000313" key="3">
    <source>
        <dbReference type="Proteomes" id="UP000245629"/>
    </source>
</evidence>
<dbReference type="Proteomes" id="UP000245629">
    <property type="component" value="Chromosome 3"/>
</dbReference>
<feature type="transmembrane region" description="Helical" evidence="1">
    <location>
        <begin position="166"/>
        <end position="189"/>
    </location>
</feature>
<gene>
    <name evidence="2" type="ORF">DEW08_19200</name>
</gene>
<protein>
    <submittedName>
        <fullName evidence="2">Uncharacterized protein</fullName>
    </submittedName>
</protein>
<evidence type="ECO:0000313" key="2">
    <source>
        <dbReference type="EMBL" id="AWK88232.1"/>
    </source>
</evidence>
<keyword evidence="1" id="KW-0472">Membrane</keyword>